<evidence type="ECO:0000313" key="2">
    <source>
        <dbReference type="Proteomes" id="UP000198680"/>
    </source>
</evidence>
<sequence length="55" mass="6038">MTGDEPRPEGDCPALVSSEFEDVVSRLERSHGIPLCPEVARCSPPVELVAPIHRR</sequence>
<accession>A0A1G9NGN1</accession>
<reference evidence="2" key="1">
    <citation type="submission" date="2016-10" db="EMBL/GenBank/DDBJ databases">
        <authorList>
            <person name="Varghese N."/>
            <person name="Submissions S."/>
        </authorList>
    </citation>
    <scope>NUCLEOTIDE SEQUENCE [LARGE SCALE GENOMIC DNA]</scope>
    <source>
        <strain evidence="2">DSM 45419</strain>
    </source>
</reference>
<organism evidence="1 2">
    <name type="scientific">Geodermatophilus siccatus</name>
    <dbReference type="NCBI Taxonomy" id="1137991"/>
    <lineage>
        <taxon>Bacteria</taxon>
        <taxon>Bacillati</taxon>
        <taxon>Actinomycetota</taxon>
        <taxon>Actinomycetes</taxon>
        <taxon>Geodermatophilales</taxon>
        <taxon>Geodermatophilaceae</taxon>
        <taxon>Geodermatophilus</taxon>
    </lineage>
</organism>
<keyword evidence="2" id="KW-1185">Reference proteome</keyword>
<proteinExistence type="predicted"/>
<dbReference type="Proteomes" id="UP000198680">
    <property type="component" value="Unassembled WGS sequence"/>
</dbReference>
<name>A0A1G9NGN1_9ACTN</name>
<dbReference type="EMBL" id="FNHE01000002">
    <property type="protein sequence ID" value="SDL85521.1"/>
    <property type="molecule type" value="Genomic_DNA"/>
</dbReference>
<dbReference type="AlphaFoldDB" id="A0A1G9NGN1"/>
<evidence type="ECO:0000313" key="1">
    <source>
        <dbReference type="EMBL" id="SDL85521.1"/>
    </source>
</evidence>
<gene>
    <name evidence="1" type="ORF">SAMN05660642_01027</name>
</gene>
<dbReference type="STRING" id="1137991.SAMN05660642_01027"/>
<protein>
    <submittedName>
        <fullName evidence="1">Uncharacterized protein</fullName>
    </submittedName>
</protein>